<dbReference type="RefSeq" id="WP_058381785.1">
    <property type="nucleotide sequence ID" value="NZ_CP013659.2"/>
</dbReference>
<dbReference type="AlphaFoldDB" id="A0A0U2Q880"/>
<evidence type="ECO:0000313" key="2">
    <source>
        <dbReference type="Proteomes" id="UP000067683"/>
    </source>
</evidence>
<gene>
    <name evidence="1" type="ORF">AUC31_07545</name>
</gene>
<dbReference type="EMBL" id="CP013659">
    <property type="protein sequence ID" value="ALS75078.1"/>
    <property type="molecule type" value="Genomic_DNA"/>
</dbReference>
<organism evidence="1 2">
    <name type="scientific">Planococcus rifietoensis</name>
    <dbReference type="NCBI Taxonomy" id="200991"/>
    <lineage>
        <taxon>Bacteria</taxon>
        <taxon>Bacillati</taxon>
        <taxon>Bacillota</taxon>
        <taxon>Bacilli</taxon>
        <taxon>Bacillales</taxon>
        <taxon>Caryophanaceae</taxon>
        <taxon>Planococcus</taxon>
    </lineage>
</organism>
<protein>
    <submittedName>
        <fullName evidence="1">Uncharacterized protein</fullName>
    </submittedName>
</protein>
<dbReference type="KEGG" id="prt:AUC31_07545"/>
<accession>A0A0U2Q880</accession>
<dbReference type="OrthoDB" id="8704087at2"/>
<name>A0A0U2Q880_9BACL</name>
<reference evidence="1" key="1">
    <citation type="submission" date="2016-01" db="EMBL/GenBank/DDBJ databases">
        <title>Complete genome of Planococcus rifietoensis type strain M8.</title>
        <authorList>
            <person name="See-Too W.S."/>
        </authorList>
    </citation>
    <scope>NUCLEOTIDE SEQUENCE [LARGE SCALE GENOMIC DNA]</scope>
    <source>
        <strain evidence="1">M8</strain>
    </source>
</reference>
<proteinExistence type="predicted"/>
<keyword evidence="2" id="KW-1185">Reference proteome</keyword>
<sequence length="256" mass="30526">MEKKPLKTDFYIQHLYIYVSEADRMALFSGFGFGHFLEAVDMPENLLLLKHPYEEASFNMHTHLDFATSEEYSQLKRARSNRRSEFCWVDFRSEKQLNSLTAQEQAELLYLGHKKEPVKSPFFTTLQNEYVYLAGEEKEWTKIYFRRMEKLGALIANHFTQIIRKETNGQHFFRRRMRDLIPELPKEQFHKLRMDMGEGVLLSLADPEKTKNTIELHVRTVGEIDFMDEFWEDLGETIRKPLSGRIVYDRKQKGWK</sequence>
<dbReference type="STRING" id="200991.AUC31_07545"/>
<dbReference type="Proteomes" id="UP000067683">
    <property type="component" value="Chromosome"/>
</dbReference>
<evidence type="ECO:0000313" key="1">
    <source>
        <dbReference type="EMBL" id="ALS75078.1"/>
    </source>
</evidence>